<evidence type="ECO:0000313" key="7">
    <source>
        <dbReference type="EMBL" id="CAF3510957.1"/>
    </source>
</evidence>
<comment type="subcellular location">
    <subcellularLocation>
        <location evidence="4">Cytoplasm</location>
        <location evidence="4">Cytoskeleton</location>
    </subcellularLocation>
</comment>
<comment type="subunit">
    <text evidence="4">Oligomeric complex composed of two heavy chains and two light chains.</text>
</comment>
<keyword evidence="1" id="KW-0677">Repeat</keyword>
<dbReference type="GO" id="GO:0005576">
    <property type="term" value="C:extracellular region"/>
    <property type="evidence" value="ECO:0007669"/>
    <property type="project" value="InterPro"/>
</dbReference>
<reference evidence="6" key="1">
    <citation type="submission" date="2021-02" db="EMBL/GenBank/DDBJ databases">
        <authorList>
            <person name="Nowell W R."/>
        </authorList>
    </citation>
    <scope>NUCLEOTIDE SEQUENCE</scope>
</reference>
<dbReference type="InterPro" id="IPR011990">
    <property type="entry name" value="TPR-like_helical_dom_sf"/>
</dbReference>
<dbReference type="PANTHER" id="PTHR45641:SF1">
    <property type="entry name" value="AAA+ ATPASE DOMAIN-CONTAINING PROTEIN"/>
    <property type="match status" value="1"/>
</dbReference>
<feature type="repeat" description="TPR" evidence="3">
    <location>
        <begin position="503"/>
        <end position="536"/>
    </location>
</feature>
<accession>A0A814M1J9</accession>
<keyword evidence="4" id="KW-0206">Cytoskeleton</keyword>
<keyword evidence="4" id="KW-0493">Microtubule</keyword>
<evidence type="ECO:0000256" key="3">
    <source>
        <dbReference type="PROSITE-ProRule" id="PRU00339"/>
    </source>
</evidence>
<dbReference type="SUPFAM" id="SSF48452">
    <property type="entry name" value="TPR-like"/>
    <property type="match status" value="2"/>
</dbReference>
<keyword evidence="4" id="KW-0963">Cytoplasm</keyword>
<dbReference type="GO" id="GO:0005871">
    <property type="term" value="C:kinesin complex"/>
    <property type="evidence" value="ECO:0007669"/>
    <property type="project" value="UniProtKB-UniRule"/>
</dbReference>
<evidence type="ECO:0000256" key="4">
    <source>
        <dbReference type="RuleBase" id="RU367020"/>
    </source>
</evidence>
<dbReference type="PROSITE" id="PS50005">
    <property type="entry name" value="TPR"/>
    <property type="match status" value="7"/>
</dbReference>
<dbReference type="Proteomes" id="UP000663844">
    <property type="component" value="Unassembled WGS sequence"/>
</dbReference>
<keyword evidence="4" id="KW-0505">Motor protein</keyword>
<dbReference type="EMBL" id="CAJNOG010000205">
    <property type="protein sequence ID" value="CAF1073653.1"/>
    <property type="molecule type" value="Genomic_DNA"/>
</dbReference>
<dbReference type="PROSITE" id="PS51996">
    <property type="entry name" value="TR_MART"/>
    <property type="match status" value="1"/>
</dbReference>
<comment type="similarity">
    <text evidence="4">Belongs to the kinesin light chain family.</text>
</comment>
<dbReference type="AlphaFoldDB" id="A0A814M1J9"/>
<dbReference type="GO" id="GO:0005874">
    <property type="term" value="C:microtubule"/>
    <property type="evidence" value="ECO:0007669"/>
    <property type="project" value="UniProtKB-UniRule"/>
</dbReference>
<dbReference type="SUPFAM" id="SSF56399">
    <property type="entry name" value="ADP-ribosylation"/>
    <property type="match status" value="1"/>
</dbReference>
<dbReference type="Pfam" id="PF00515">
    <property type="entry name" value="TPR_1"/>
    <property type="match status" value="1"/>
</dbReference>
<protein>
    <recommendedName>
        <fullName evidence="4">Kinesin light chain</fullName>
    </recommendedName>
</protein>
<dbReference type="Pfam" id="PF13424">
    <property type="entry name" value="TPR_12"/>
    <property type="match status" value="3"/>
</dbReference>
<name>A0A814M1J9_9BILA</name>
<dbReference type="SMART" id="SM00028">
    <property type="entry name" value="TPR"/>
    <property type="match status" value="8"/>
</dbReference>
<feature type="repeat" description="TPR" evidence="3">
    <location>
        <begin position="293"/>
        <end position="326"/>
    </location>
</feature>
<sequence>MASTNDMNQLESSFMYTKLFKEILLDMKHDEQAINQFAAYCRQHDYGSARNIDEFEKDYPARSAIWWYTCPSFIYSMLNYALRSMEGDTIINMVFFIHDLHQQIQQLYQQQVNSYQGKSFIVYRGQGLSKANFKKLQQTQGGLLSFNNFLSTSIEQDISLVFARSASETVDMVGILFKMLIDPRIKSVPFASIRNLSAIEDEDEILFSMHTVFRVGAIKQTDNRTQFYQVELQLSSDDDQQLQLLTARIREDVNDSTGWNRLGNLLLTIAQFDKAEELYNVLLEQTSDEGEKAHYYFKLGTVHFNQGDNKKAISYHEKALEIQRRTLPSNHYDLAESLNDISLVYLTMGEYSKALSFQEKAVEIYEKTLPSIHPDLGTSYHNIGAVYDHMEQYWKALSFYKKALEIRQKTLPSDHPHLGTSYNNIGVVHDHMEQYSEVLPFYKKAYEIRQETLPSNHPRLAILYNNIGMVYSKMGEYSKALSYCEKALKICQKTLPSTHPNLAISFNNIGLVYGSMGEYSKALSYYEKALKICQKTLPSNHPDLAISYSNIGSVYNNMKDYSKALLYYERALDIYQRALPPTNHHIKNVKKSIEIIKKKLLFRKKRCHSVP</sequence>
<dbReference type="InterPro" id="IPR003540">
    <property type="entry name" value="ADP-ribosyltransferase"/>
</dbReference>
<organism evidence="6 8">
    <name type="scientific">Adineta steineri</name>
    <dbReference type="NCBI Taxonomy" id="433720"/>
    <lineage>
        <taxon>Eukaryota</taxon>
        <taxon>Metazoa</taxon>
        <taxon>Spiralia</taxon>
        <taxon>Gnathifera</taxon>
        <taxon>Rotifera</taxon>
        <taxon>Eurotatoria</taxon>
        <taxon>Bdelloidea</taxon>
        <taxon>Adinetida</taxon>
        <taxon>Adinetidae</taxon>
        <taxon>Adineta</taxon>
    </lineage>
</organism>
<comment type="caution">
    <text evidence="6">The sequence shown here is derived from an EMBL/GenBank/DDBJ whole genome shotgun (WGS) entry which is preliminary data.</text>
</comment>
<evidence type="ECO:0000259" key="5">
    <source>
        <dbReference type="Pfam" id="PF03496"/>
    </source>
</evidence>
<dbReference type="Gene3D" id="3.90.176.10">
    <property type="entry name" value="Toxin ADP-ribosyltransferase, Chain A, domain 1"/>
    <property type="match status" value="1"/>
</dbReference>
<feature type="domain" description="ADP ribosyltransferase" evidence="5">
    <location>
        <begin position="75"/>
        <end position="229"/>
    </location>
</feature>
<feature type="repeat" description="TPR" evidence="3">
    <location>
        <begin position="461"/>
        <end position="494"/>
    </location>
</feature>
<comment type="function">
    <text evidence="4">Kinesin is a microtubule-associated force-producing protein that play a role in organelle transport.</text>
</comment>
<dbReference type="Pfam" id="PF03496">
    <property type="entry name" value="ADPrib_exo_Tox"/>
    <property type="match status" value="1"/>
</dbReference>
<dbReference type="PANTHER" id="PTHR45641">
    <property type="entry name" value="TETRATRICOPEPTIDE REPEAT PROTEIN (AFU_ORTHOLOGUE AFUA_6G03870)"/>
    <property type="match status" value="1"/>
</dbReference>
<feature type="repeat" description="TPR" evidence="3">
    <location>
        <begin position="377"/>
        <end position="410"/>
    </location>
</feature>
<dbReference type="EMBL" id="CAJOAZ010000058">
    <property type="protein sequence ID" value="CAF3510957.1"/>
    <property type="molecule type" value="Genomic_DNA"/>
</dbReference>
<feature type="repeat" description="TPR" evidence="3">
    <location>
        <begin position="419"/>
        <end position="452"/>
    </location>
</feature>
<evidence type="ECO:0000313" key="6">
    <source>
        <dbReference type="EMBL" id="CAF1073653.1"/>
    </source>
</evidence>
<feature type="repeat" description="TPR" evidence="3">
    <location>
        <begin position="335"/>
        <end position="368"/>
    </location>
</feature>
<keyword evidence="2 3" id="KW-0802">TPR repeat</keyword>
<dbReference type="InterPro" id="IPR019734">
    <property type="entry name" value="TPR_rpt"/>
</dbReference>
<evidence type="ECO:0000313" key="8">
    <source>
        <dbReference type="Proteomes" id="UP000663845"/>
    </source>
</evidence>
<evidence type="ECO:0000256" key="1">
    <source>
        <dbReference type="ARBA" id="ARBA00022737"/>
    </source>
</evidence>
<proteinExistence type="inferred from homology"/>
<gene>
    <name evidence="6" type="ORF">JYZ213_LOCUS19903</name>
    <name evidence="7" type="ORF">OXD698_LOCUS1872</name>
</gene>
<dbReference type="Proteomes" id="UP000663845">
    <property type="component" value="Unassembled WGS sequence"/>
</dbReference>
<dbReference type="Gene3D" id="1.25.40.10">
    <property type="entry name" value="Tetratricopeptide repeat domain"/>
    <property type="match status" value="3"/>
</dbReference>
<feature type="repeat" description="TPR" evidence="3">
    <location>
        <begin position="545"/>
        <end position="578"/>
    </location>
</feature>
<dbReference type="PROSITE" id="PS50293">
    <property type="entry name" value="TPR_REGION"/>
    <property type="match status" value="3"/>
</dbReference>
<evidence type="ECO:0000256" key="2">
    <source>
        <dbReference type="ARBA" id="ARBA00022803"/>
    </source>
</evidence>
<dbReference type="PRINTS" id="PR00381">
    <property type="entry name" value="KINESINLIGHT"/>
</dbReference>